<comment type="caution">
    <text evidence="3">The sequence shown here is derived from an EMBL/GenBank/DDBJ whole genome shotgun (WGS) entry which is preliminary data.</text>
</comment>
<dbReference type="InterPro" id="IPR045584">
    <property type="entry name" value="Pilin-like"/>
</dbReference>
<dbReference type="EMBL" id="JAPDDR010000003">
    <property type="protein sequence ID" value="MCW1913428.1"/>
    <property type="molecule type" value="Genomic_DNA"/>
</dbReference>
<keyword evidence="2" id="KW-1133">Transmembrane helix</keyword>
<reference evidence="3" key="1">
    <citation type="submission" date="2022-10" db="EMBL/GenBank/DDBJ databases">
        <title>Luteolibacter sp. GHJ8, whole genome shotgun sequencing project.</title>
        <authorList>
            <person name="Zhao G."/>
            <person name="Shen L."/>
        </authorList>
    </citation>
    <scope>NUCLEOTIDE SEQUENCE</scope>
    <source>
        <strain evidence="3">GHJ8</strain>
    </source>
</reference>
<evidence type="ECO:0000256" key="2">
    <source>
        <dbReference type="SAM" id="Phobius"/>
    </source>
</evidence>
<name>A0ABT3G0S6_9BACT</name>
<dbReference type="Proteomes" id="UP001165653">
    <property type="component" value="Unassembled WGS sequence"/>
</dbReference>
<gene>
    <name evidence="3" type="ORF">OJ996_07580</name>
</gene>
<keyword evidence="2" id="KW-0472">Membrane</keyword>
<protein>
    <recommendedName>
        <fullName evidence="5">Type II secretory pathway pseudopilin PulG</fullName>
    </recommendedName>
</protein>
<keyword evidence="2" id="KW-0812">Transmembrane</keyword>
<proteinExistence type="predicted"/>
<evidence type="ECO:0000313" key="3">
    <source>
        <dbReference type="EMBL" id="MCW1913428.1"/>
    </source>
</evidence>
<sequence>MKNEETSPPQAEPAELPPVRRDWSHFGWLLVVILIVMALAGLSSPVILKSRKASDRTEALNNIRQIGMSLFEFDSDYGCFPDDQTANEVRKRTHTELKLTGEFSNDYFRQLLAAGLKSEKPFWCLTSFSPKKPDDKFQRADKALEPGEVGFSYIMAAPTKGQSSSGDPGRPVIVAASYQARADWTFDPGAFGEKAIVLKLDNSAAAINVRTDNKFIATGVAGRYLQTTGENTPWGADATPFLRAPQPKKR</sequence>
<accession>A0ABT3G0S6</accession>
<evidence type="ECO:0000256" key="1">
    <source>
        <dbReference type="SAM" id="MobiDB-lite"/>
    </source>
</evidence>
<evidence type="ECO:0008006" key="5">
    <source>
        <dbReference type="Google" id="ProtNLM"/>
    </source>
</evidence>
<keyword evidence="4" id="KW-1185">Reference proteome</keyword>
<dbReference type="SUPFAM" id="SSF54523">
    <property type="entry name" value="Pili subunits"/>
    <property type="match status" value="1"/>
</dbReference>
<dbReference type="RefSeq" id="WP_264512868.1">
    <property type="nucleotide sequence ID" value="NZ_JAPDDR010000003.1"/>
</dbReference>
<evidence type="ECO:0000313" key="4">
    <source>
        <dbReference type="Proteomes" id="UP001165653"/>
    </source>
</evidence>
<feature type="region of interest" description="Disordered" evidence="1">
    <location>
        <begin position="228"/>
        <end position="250"/>
    </location>
</feature>
<feature type="transmembrane region" description="Helical" evidence="2">
    <location>
        <begin position="26"/>
        <end position="48"/>
    </location>
</feature>
<organism evidence="3 4">
    <name type="scientific">Luteolibacter rhizosphaerae</name>
    <dbReference type="NCBI Taxonomy" id="2989719"/>
    <lineage>
        <taxon>Bacteria</taxon>
        <taxon>Pseudomonadati</taxon>
        <taxon>Verrucomicrobiota</taxon>
        <taxon>Verrucomicrobiia</taxon>
        <taxon>Verrucomicrobiales</taxon>
        <taxon>Verrucomicrobiaceae</taxon>
        <taxon>Luteolibacter</taxon>
    </lineage>
</organism>